<dbReference type="Gene3D" id="3.30.160.60">
    <property type="entry name" value="Classic Zinc Finger"/>
    <property type="match status" value="4"/>
</dbReference>
<feature type="domain" description="C2H2-type" evidence="7">
    <location>
        <begin position="280"/>
        <end position="304"/>
    </location>
</feature>
<gene>
    <name evidence="8" type="ORF">AND_006265</name>
</gene>
<dbReference type="SUPFAM" id="SSF57667">
    <property type="entry name" value="beta-beta-alpha zinc fingers"/>
    <property type="match status" value="5"/>
</dbReference>
<keyword evidence="4" id="KW-0862">Zinc</keyword>
<keyword evidence="2" id="KW-0677">Repeat</keyword>
<keyword evidence="1" id="KW-0479">Metal-binding</keyword>
<keyword evidence="3 5" id="KW-0863">Zinc-finger</keyword>
<dbReference type="PROSITE" id="PS00028">
    <property type="entry name" value="ZINC_FINGER_C2H2_1"/>
    <property type="match status" value="8"/>
</dbReference>
<dbReference type="OMA" id="AMKRHYQ"/>
<dbReference type="Proteomes" id="UP000000673">
    <property type="component" value="Unassembled WGS sequence"/>
</dbReference>
<organism evidence="8">
    <name type="scientific">Anopheles darlingi</name>
    <name type="common">Mosquito</name>
    <dbReference type="NCBI Taxonomy" id="43151"/>
    <lineage>
        <taxon>Eukaryota</taxon>
        <taxon>Metazoa</taxon>
        <taxon>Ecdysozoa</taxon>
        <taxon>Arthropoda</taxon>
        <taxon>Hexapoda</taxon>
        <taxon>Insecta</taxon>
        <taxon>Pterygota</taxon>
        <taxon>Neoptera</taxon>
        <taxon>Endopterygota</taxon>
        <taxon>Diptera</taxon>
        <taxon>Nematocera</taxon>
        <taxon>Culicoidea</taxon>
        <taxon>Culicidae</taxon>
        <taxon>Anophelinae</taxon>
        <taxon>Anopheles</taxon>
    </lineage>
</organism>
<dbReference type="VEuPathDB" id="VectorBase:ADAR2_007095"/>
<feature type="domain" description="C2H2-type" evidence="7">
    <location>
        <begin position="107"/>
        <end position="137"/>
    </location>
</feature>
<reference evidence="8 10" key="1">
    <citation type="journal article" date="2010" name="BMC Genomics">
        <title>Combination of measures distinguishes pre-miRNAs from other stem-loops in the genome of the newly sequenced Anopheles darlingi.</title>
        <authorList>
            <person name="Mendes N.D."/>
            <person name="Freitas A.T."/>
            <person name="Vasconcelos A.T."/>
            <person name="Sagot M.F."/>
        </authorList>
    </citation>
    <scope>NUCLEOTIDE SEQUENCE</scope>
</reference>
<evidence type="ECO:0000313" key="9">
    <source>
        <dbReference type="EnsemblMetazoa" id="ADAC006265-PA"/>
    </source>
</evidence>
<dbReference type="STRING" id="43151.W5JFE5"/>
<feature type="compositionally biased region" description="Polar residues" evidence="6">
    <location>
        <begin position="1"/>
        <end position="15"/>
    </location>
</feature>
<reference evidence="8" key="2">
    <citation type="submission" date="2010-05" db="EMBL/GenBank/DDBJ databases">
        <authorList>
            <person name="Almeida L.G."/>
            <person name="Nicolas M.F."/>
            <person name="Souza R.C."/>
            <person name="Vasconcelos A.T.R."/>
        </authorList>
    </citation>
    <scope>NUCLEOTIDE SEQUENCE</scope>
</reference>
<evidence type="ECO:0000256" key="6">
    <source>
        <dbReference type="SAM" id="MobiDB-lite"/>
    </source>
</evidence>
<feature type="domain" description="C2H2-type" evidence="7">
    <location>
        <begin position="191"/>
        <end position="219"/>
    </location>
</feature>
<dbReference type="InterPro" id="IPR036236">
    <property type="entry name" value="Znf_C2H2_sf"/>
</dbReference>
<evidence type="ECO:0000256" key="5">
    <source>
        <dbReference type="PROSITE-ProRule" id="PRU00042"/>
    </source>
</evidence>
<proteinExistence type="predicted"/>
<dbReference type="FunCoup" id="W5JFE5">
    <property type="interactions" value="141"/>
</dbReference>
<accession>W5JFE5</accession>
<name>W5JFE5_ANODA</name>
<reference evidence="9" key="4">
    <citation type="submission" date="2015-06" db="UniProtKB">
        <authorList>
            <consortium name="EnsemblMetazoa"/>
        </authorList>
    </citation>
    <scope>IDENTIFICATION</scope>
</reference>
<protein>
    <recommendedName>
        <fullName evidence="7">C2H2-type domain-containing protein</fullName>
    </recommendedName>
</protein>
<dbReference type="SMART" id="SM00355">
    <property type="entry name" value="ZnF_C2H2"/>
    <property type="match status" value="9"/>
</dbReference>
<evidence type="ECO:0000259" key="7">
    <source>
        <dbReference type="PROSITE" id="PS50157"/>
    </source>
</evidence>
<keyword evidence="10" id="KW-1185">Reference proteome</keyword>
<feature type="domain" description="C2H2-type" evidence="7">
    <location>
        <begin position="138"/>
        <end position="165"/>
    </location>
</feature>
<dbReference type="FunFam" id="3.30.160.60:FF:000100">
    <property type="entry name" value="Zinc finger 45-like"/>
    <property type="match status" value="1"/>
</dbReference>
<evidence type="ECO:0000313" key="8">
    <source>
        <dbReference type="EMBL" id="ETN62058.1"/>
    </source>
</evidence>
<feature type="region of interest" description="Disordered" evidence="6">
    <location>
        <begin position="355"/>
        <end position="374"/>
    </location>
</feature>
<dbReference type="VEuPathDB" id="VectorBase:ADAC006265"/>
<dbReference type="Pfam" id="PF00096">
    <property type="entry name" value="zf-C2H2"/>
    <property type="match status" value="3"/>
</dbReference>
<dbReference type="AlphaFoldDB" id="W5JFE5"/>
<dbReference type="InterPro" id="IPR013087">
    <property type="entry name" value="Znf_C2H2_type"/>
</dbReference>
<dbReference type="GO" id="GO:0008270">
    <property type="term" value="F:zinc ion binding"/>
    <property type="evidence" value="ECO:0007669"/>
    <property type="project" value="UniProtKB-KW"/>
</dbReference>
<dbReference type="HOGENOM" id="CLU_002678_91_0_1"/>
<dbReference type="PANTHER" id="PTHR24379">
    <property type="entry name" value="KRAB AND ZINC FINGER DOMAIN-CONTAINING"/>
    <property type="match status" value="1"/>
</dbReference>
<dbReference type="PANTHER" id="PTHR24379:SF121">
    <property type="entry name" value="C2H2-TYPE DOMAIN-CONTAINING PROTEIN"/>
    <property type="match status" value="1"/>
</dbReference>
<feature type="domain" description="C2H2-type" evidence="7">
    <location>
        <begin position="218"/>
        <end position="245"/>
    </location>
</feature>
<evidence type="ECO:0000256" key="2">
    <source>
        <dbReference type="ARBA" id="ARBA00022737"/>
    </source>
</evidence>
<reference evidence="8" key="3">
    <citation type="journal article" date="2013" name="Nucleic Acids Res.">
        <title>The genome of Anopheles darlingi, the main neotropical malaria vector.</title>
        <authorList>
            <person name="Marinotti O."/>
            <person name="Cerqueira G.C."/>
            <person name="de Almeida L.G."/>
            <person name="Ferro M.I."/>
            <person name="Loreto E.L."/>
            <person name="Zaha A."/>
            <person name="Teixeira S.M."/>
            <person name="Wespiser A.R."/>
            <person name="Almeida E Silva A."/>
            <person name="Schlindwein A.D."/>
            <person name="Pacheco A.C."/>
            <person name="Silva A.L."/>
            <person name="Graveley B.R."/>
            <person name="Walenz B.P."/>
            <person name="Lima Bde A."/>
            <person name="Ribeiro C.A."/>
            <person name="Nunes-Silva C.G."/>
            <person name="de Carvalho C.R."/>
            <person name="Soares C.M."/>
            <person name="de Menezes C.B."/>
            <person name="Matiolli C."/>
            <person name="Caffrey D."/>
            <person name="Araujo D.A."/>
            <person name="de Oliveira D.M."/>
            <person name="Golenbock D."/>
            <person name="Grisard E.C."/>
            <person name="Fantinatti-Garboggini F."/>
            <person name="de Carvalho F.M."/>
            <person name="Barcellos F.G."/>
            <person name="Prosdocimi F."/>
            <person name="May G."/>
            <person name="Azevedo Junior G.M."/>
            <person name="Guimaraes G.M."/>
            <person name="Goldman G.H."/>
            <person name="Padilha I.Q."/>
            <person name="Batista Jda S."/>
            <person name="Ferro J.A."/>
            <person name="Ribeiro J.M."/>
            <person name="Fietto J.L."/>
            <person name="Dabbas K.M."/>
            <person name="Cerdeira L."/>
            <person name="Agnez-Lima L.F."/>
            <person name="Brocchi M."/>
            <person name="de Carvalho M.O."/>
            <person name="Teixeira Mde M."/>
            <person name="Diniz Maia Mde M."/>
            <person name="Goldman M.H."/>
            <person name="Cruz Schneider M.P."/>
            <person name="Felipe M.S."/>
            <person name="Hungria M."/>
            <person name="Nicolas M.F."/>
            <person name="Pereira M."/>
            <person name="Montes M.A."/>
            <person name="Cantao M.E."/>
            <person name="Vincentz M."/>
            <person name="Rafael M.S."/>
            <person name="Silverman N."/>
            <person name="Stoco P.H."/>
            <person name="Souza R.C."/>
            <person name="Vicentini R."/>
            <person name="Gazzinelli R.T."/>
            <person name="Neves Rde O."/>
            <person name="Silva R."/>
            <person name="Astolfi-Filho S."/>
            <person name="Maciel T.E."/>
            <person name="Urmenyi T.P."/>
            <person name="Tadei W.P."/>
            <person name="Camargo E.P."/>
            <person name="de Vasconcelos A.T."/>
        </authorList>
    </citation>
    <scope>NUCLEOTIDE SEQUENCE</scope>
</reference>
<dbReference type="EnsemblMetazoa" id="ADAC006265-RA">
    <property type="protein sequence ID" value="ADAC006265-PA"/>
    <property type="gene ID" value="ADAC006265"/>
</dbReference>
<feature type="domain" description="C2H2-type" evidence="7">
    <location>
        <begin position="42"/>
        <end position="69"/>
    </location>
</feature>
<dbReference type="EMBL" id="ADMH02001563">
    <property type="protein sequence ID" value="ETN62058.1"/>
    <property type="molecule type" value="Genomic_DNA"/>
</dbReference>
<feature type="domain" description="C2H2-type" evidence="7">
    <location>
        <begin position="249"/>
        <end position="279"/>
    </location>
</feature>
<evidence type="ECO:0000313" key="10">
    <source>
        <dbReference type="Proteomes" id="UP000000673"/>
    </source>
</evidence>
<sequence>MAFSTDSQSDNSESEPQMAKVTAPEEPQHGETNVESAKSQQYKCEFCEECFRRKDSHDRHRFTHTGVYEYVCSEPGCGKQYTNRSHLKRHIRANHTRPLAVLTPSTIECEDASCTLKFHTKLAMKRHYQTKHVVGKPHACDQCEERFWRKSQLRVHKFKHTDQYPHRCEHCKNGFVNLKSMRNHRCNSNLRPCPDCSKEFKLWSELVAHRRLEHPNRFRCEHCSKVFHTKRCLKAHARSHVTDDEQEMFECPHDGCPRFYKHERNLYAHVRSKHEGTKKFVCEEEGCGRVLSTRQKLEHHLKLHQCAARSVQRVEPADAELADETPTLSDQIPEVVTAEEAIAENLSNVNASEVEETSFSSSMPKAVSGMKPKKSKVPQLAEQFFADSTSESETESGSHAANILSSNVLTIKKQLEALRNKTSRV</sequence>
<evidence type="ECO:0000256" key="3">
    <source>
        <dbReference type="ARBA" id="ARBA00022771"/>
    </source>
</evidence>
<feature type="region of interest" description="Disordered" evidence="6">
    <location>
        <begin position="1"/>
        <end position="36"/>
    </location>
</feature>
<evidence type="ECO:0000256" key="1">
    <source>
        <dbReference type="ARBA" id="ARBA00022723"/>
    </source>
</evidence>
<dbReference type="eggNOG" id="KOG1721">
    <property type="taxonomic scope" value="Eukaryota"/>
</dbReference>
<evidence type="ECO:0000256" key="4">
    <source>
        <dbReference type="ARBA" id="ARBA00022833"/>
    </source>
</evidence>
<dbReference type="PROSITE" id="PS50157">
    <property type="entry name" value="ZINC_FINGER_C2H2_2"/>
    <property type="match status" value="8"/>
</dbReference>
<feature type="domain" description="C2H2-type" evidence="7">
    <location>
        <begin position="70"/>
        <end position="100"/>
    </location>
</feature>